<evidence type="ECO:0000313" key="9">
    <source>
        <dbReference type="Proteomes" id="UP000011566"/>
    </source>
</evidence>
<evidence type="ECO:0000259" key="7">
    <source>
        <dbReference type="Pfam" id="PF04563"/>
    </source>
</evidence>
<dbReference type="GO" id="GO:0000428">
    <property type="term" value="C:DNA-directed RNA polymerase complex"/>
    <property type="evidence" value="ECO:0007669"/>
    <property type="project" value="UniProtKB-KW"/>
</dbReference>
<evidence type="ECO:0000313" key="8">
    <source>
        <dbReference type="EMBL" id="EMA40159.1"/>
    </source>
</evidence>
<dbReference type="EMBL" id="AOMB01000013">
    <property type="protein sequence ID" value="EMA40159.1"/>
    <property type="molecule type" value="Genomic_DNA"/>
</dbReference>
<keyword evidence="5" id="KW-0804">Transcription</keyword>
<dbReference type="GO" id="GO:0006351">
    <property type="term" value="P:DNA-templated transcription"/>
    <property type="evidence" value="ECO:0007669"/>
    <property type="project" value="InterPro"/>
</dbReference>
<dbReference type="GO" id="GO:0003677">
    <property type="term" value="F:DNA binding"/>
    <property type="evidence" value="ECO:0007669"/>
    <property type="project" value="InterPro"/>
</dbReference>
<protein>
    <recommendedName>
        <fullName evidence="1">DNA-directed RNA polymerase</fullName>
        <ecNumber evidence="1">2.7.7.6</ecNumber>
    </recommendedName>
</protein>
<evidence type="ECO:0000256" key="1">
    <source>
        <dbReference type="ARBA" id="ARBA00012418"/>
    </source>
</evidence>
<feature type="domain" description="RNA polymerase beta subunit protrusion" evidence="7">
    <location>
        <begin position="19"/>
        <end position="100"/>
    </location>
</feature>
<name>M0M6C0_9EURY</name>
<dbReference type="InterPro" id="IPR007644">
    <property type="entry name" value="RNA_pol_bsu_protrusion"/>
</dbReference>
<dbReference type="SUPFAM" id="SSF64484">
    <property type="entry name" value="beta and beta-prime subunits of DNA dependent RNA-polymerase"/>
    <property type="match status" value="1"/>
</dbReference>
<keyword evidence="4 8" id="KW-0548">Nucleotidyltransferase</keyword>
<dbReference type="GO" id="GO:0032549">
    <property type="term" value="F:ribonucleoside binding"/>
    <property type="evidence" value="ECO:0007669"/>
    <property type="project" value="InterPro"/>
</dbReference>
<dbReference type="InterPro" id="IPR015712">
    <property type="entry name" value="DNA-dir_RNA_pol_su2"/>
</dbReference>
<keyword evidence="3 8" id="KW-0808">Transferase</keyword>
<dbReference type="Gene3D" id="3.90.1100.10">
    <property type="match status" value="1"/>
</dbReference>
<evidence type="ECO:0000256" key="3">
    <source>
        <dbReference type="ARBA" id="ARBA00022679"/>
    </source>
</evidence>
<organism evidence="8 9">
    <name type="scientific">Halococcus hamelinensis 100A6</name>
    <dbReference type="NCBI Taxonomy" id="1132509"/>
    <lineage>
        <taxon>Archaea</taxon>
        <taxon>Methanobacteriati</taxon>
        <taxon>Methanobacteriota</taxon>
        <taxon>Stenosarchaea group</taxon>
        <taxon>Halobacteria</taxon>
        <taxon>Halobacteriales</taxon>
        <taxon>Halococcaceae</taxon>
        <taxon>Halococcus</taxon>
    </lineage>
</organism>
<evidence type="ECO:0000256" key="6">
    <source>
        <dbReference type="ARBA" id="ARBA00025838"/>
    </source>
</evidence>
<dbReference type="eggNOG" id="arCOG01762">
    <property type="taxonomic scope" value="Archaea"/>
</dbReference>
<dbReference type="Pfam" id="PF04563">
    <property type="entry name" value="RNA_pol_Rpb2_1"/>
    <property type="match status" value="1"/>
</dbReference>
<keyword evidence="9" id="KW-1185">Reference proteome</keyword>
<dbReference type="GO" id="GO:0003899">
    <property type="term" value="F:DNA-directed RNA polymerase activity"/>
    <property type="evidence" value="ECO:0007669"/>
    <property type="project" value="UniProtKB-EC"/>
</dbReference>
<keyword evidence="2 8" id="KW-0240">DNA-directed RNA polymerase</keyword>
<accession>M0M6C0</accession>
<proteinExistence type="predicted"/>
<evidence type="ECO:0000256" key="2">
    <source>
        <dbReference type="ARBA" id="ARBA00022478"/>
    </source>
</evidence>
<feature type="non-terminal residue" evidence="8">
    <location>
        <position position="101"/>
    </location>
</feature>
<evidence type="ECO:0000256" key="5">
    <source>
        <dbReference type="ARBA" id="ARBA00023163"/>
    </source>
</evidence>
<dbReference type="EC" id="2.7.7.6" evidence="1"/>
<dbReference type="PANTHER" id="PTHR20856">
    <property type="entry name" value="DNA-DIRECTED RNA POLYMERASE I SUBUNIT 2"/>
    <property type="match status" value="1"/>
</dbReference>
<dbReference type="AlphaFoldDB" id="M0M6C0"/>
<comment type="caution">
    <text evidence="8">The sequence shown here is derived from an EMBL/GenBank/DDBJ whole genome shotgun (WGS) entry which is preliminary data.</text>
</comment>
<dbReference type="Proteomes" id="UP000011566">
    <property type="component" value="Unassembled WGS sequence"/>
</dbReference>
<reference evidence="8 9" key="1">
    <citation type="journal article" date="2014" name="PLoS Genet.">
        <title>Phylogenetically driven sequencing of extremely halophilic archaea reveals strategies for static and dynamic osmo-response.</title>
        <authorList>
            <person name="Becker E.A."/>
            <person name="Seitzer P.M."/>
            <person name="Tritt A."/>
            <person name="Larsen D."/>
            <person name="Krusor M."/>
            <person name="Yao A.I."/>
            <person name="Wu D."/>
            <person name="Madern D."/>
            <person name="Eisen J.A."/>
            <person name="Darling A.E."/>
            <person name="Facciotti M.T."/>
        </authorList>
    </citation>
    <scope>NUCLEOTIDE SEQUENCE [LARGE SCALE GENOMIC DNA]</scope>
    <source>
        <strain evidence="8 9">100A6</strain>
    </source>
</reference>
<comment type="subunit">
    <text evidence="6">Part of the RNA polymerase complex.</text>
</comment>
<evidence type="ECO:0000256" key="4">
    <source>
        <dbReference type="ARBA" id="ARBA00022695"/>
    </source>
</evidence>
<sequence length="101" mass="11813">MNRDTRRSISREYFSQERLAEHHFSSFNDFLGRGMQQVVDEKETIDTDIGDKEGEEPVFVELGDVRVVTPRVREADGSEERLYPQEARLRNITYSAPVFME</sequence>
<gene>
    <name evidence="8" type="ORF">C447_05032</name>
</gene>